<evidence type="ECO:0000313" key="12">
    <source>
        <dbReference type="EMBL" id="QBF83768.1"/>
    </source>
</evidence>
<comment type="similarity">
    <text evidence="2">Belongs to the ZapA family. Type 1 subfamily.</text>
</comment>
<keyword evidence="6" id="KW-0175">Coiled coil</keyword>
<dbReference type="PANTHER" id="PTHR34981">
    <property type="entry name" value="CELL DIVISION PROTEIN ZAPA"/>
    <property type="match status" value="1"/>
</dbReference>
<evidence type="ECO:0000256" key="4">
    <source>
        <dbReference type="ARBA" id="ARBA00022490"/>
    </source>
</evidence>
<keyword evidence="7" id="KW-0717">Septation</keyword>
<dbReference type="Pfam" id="PF05164">
    <property type="entry name" value="ZapA"/>
    <property type="match status" value="1"/>
</dbReference>
<dbReference type="AlphaFoldDB" id="A0A411PJU8"/>
<keyword evidence="5 12" id="KW-0132">Cell division</keyword>
<dbReference type="InterPro" id="IPR042233">
    <property type="entry name" value="Cell_div_ZapA_N"/>
</dbReference>
<keyword evidence="8" id="KW-0131">Cell cycle</keyword>
<protein>
    <recommendedName>
        <fullName evidence="3">Cell division protein ZapA</fullName>
    </recommendedName>
    <alternativeName>
        <fullName evidence="11">Z ring-associated protein ZapA</fullName>
    </alternativeName>
</protein>
<dbReference type="Proteomes" id="UP000291106">
    <property type="component" value="Chromosome"/>
</dbReference>
<proteinExistence type="inferred from homology"/>
<dbReference type="RefSeq" id="WP_130601211.1">
    <property type="nucleotide sequence ID" value="NZ_CP036200.1"/>
</dbReference>
<dbReference type="GO" id="GO:0005829">
    <property type="term" value="C:cytosol"/>
    <property type="evidence" value="ECO:0007669"/>
    <property type="project" value="TreeGrafter"/>
</dbReference>
<reference evidence="12 13" key="1">
    <citation type="submission" date="2019-02" db="EMBL/GenBank/DDBJ databases">
        <title>Shewanella sp. D4-2 isolated from Dokdo Island.</title>
        <authorList>
            <person name="Baek K."/>
        </authorList>
    </citation>
    <scope>NUCLEOTIDE SEQUENCE [LARGE SCALE GENOMIC DNA]</scope>
    <source>
        <strain evidence="12 13">D4-2</strain>
    </source>
</reference>
<name>A0A411PJU8_9GAMM</name>
<dbReference type="KEGG" id="smai:EXU30_14510"/>
<evidence type="ECO:0000256" key="1">
    <source>
        <dbReference type="ARBA" id="ARBA00004496"/>
    </source>
</evidence>
<dbReference type="Gene3D" id="3.30.160.880">
    <property type="entry name" value="Cell division protein ZapA protomer, N-terminal domain"/>
    <property type="match status" value="1"/>
</dbReference>
<gene>
    <name evidence="12" type="ORF">EXU30_14510</name>
</gene>
<evidence type="ECO:0000313" key="13">
    <source>
        <dbReference type="Proteomes" id="UP000291106"/>
    </source>
</evidence>
<evidence type="ECO:0000256" key="2">
    <source>
        <dbReference type="ARBA" id="ARBA00010074"/>
    </source>
</evidence>
<organism evidence="12 13">
    <name type="scientific">Shewanella maritima</name>
    <dbReference type="NCBI Taxonomy" id="2520507"/>
    <lineage>
        <taxon>Bacteria</taxon>
        <taxon>Pseudomonadati</taxon>
        <taxon>Pseudomonadota</taxon>
        <taxon>Gammaproteobacteria</taxon>
        <taxon>Alteromonadales</taxon>
        <taxon>Shewanellaceae</taxon>
        <taxon>Shewanella</taxon>
    </lineage>
</organism>
<evidence type="ECO:0000256" key="8">
    <source>
        <dbReference type="ARBA" id="ARBA00023306"/>
    </source>
</evidence>
<comment type="subcellular location">
    <subcellularLocation>
        <location evidence="1">Cytoplasm</location>
    </subcellularLocation>
</comment>
<dbReference type="GO" id="GO:0030428">
    <property type="term" value="C:cell septum"/>
    <property type="evidence" value="ECO:0007669"/>
    <property type="project" value="TreeGrafter"/>
</dbReference>
<evidence type="ECO:0000256" key="11">
    <source>
        <dbReference type="ARBA" id="ARBA00033158"/>
    </source>
</evidence>
<dbReference type="GO" id="GO:0043093">
    <property type="term" value="P:FtsZ-dependent cytokinesis"/>
    <property type="evidence" value="ECO:0007669"/>
    <property type="project" value="TreeGrafter"/>
</dbReference>
<comment type="function">
    <text evidence="9">Activator of cell division through the inhibition of FtsZ GTPase activity, therefore promoting FtsZ assembly into bundles of protofilaments necessary for the formation of the division Z ring. It is recruited early at mid-cell but it is not essential for cell division.</text>
</comment>
<evidence type="ECO:0000256" key="10">
    <source>
        <dbReference type="ARBA" id="ARBA00026068"/>
    </source>
</evidence>
<sequence>MSNRAVEITLLGRTYSIACPEGREAALHAVASEVESQLSTLKARTNNLSREELAIMAALNIGNQLFEEKQQNKQYMAQMDERISLLQATLENALIERSHKDD</sequence>
<keyword evidence="13" id="KW-1185">Reference proteome</keyword>
<dbReference type="PANTHER" id="PTHR34981:SF1">
    <property type="entry name" value="CELL DIVISION PROTEIN ZAPA"/>
    <property type="match status" value="1"/>
</dbReference>
<evidence type="ECO:0000256" key="9">
    <source>
        <dbReference type="ARBA" id="ARBA00024910"/>
    </source>
</evidence>
<dbReference type="GO" id="GO:0032153">
    <property type="term" value="C:cell division site"/>
    <property type="evidence" value="ECO:0007669"/>
    <property type="project" value="TreeGrafter"/>
</dbReference>
<evidence type="ECO:0000256" key="3">
    <source>
        <dbReference type="ARBA" id="ARBA00015195"/>
    </source>
</evidence>
<evidence type="ECO:0000256" key="5">
    <source>
        <dbReference type="ARBA" id="ARBA00022618"/>
    </source>
</evidence>
<dbReference type="Gene3D" id="1.20.5.50">
    <property type="match status" value="1"/>
</dbReference>
<dbReference type="InterPro" id="IPR007838">
    <property type="entry name" value="Cell_div_ZapA-like"/>
</dbReference>
<evidence type="ECO:0000256" key="6">
    <source>
        <dbReference type="ARBA" id="ARBA00023054"/>
    </source>
</evidence>
<dbReference type="GO" id="GO:0000921">
    <property type="term" value="P:septin ring assembly"/>
    <property type="evidence" value="ECO:0007669"/>
    <property type="project" value="TreeGrafter"/>
</dbReference>
<dbReference type="EMBL" id="CP036200">
    <property type="protein sequence ID" value="QBF83768.1"/>
    <property type="molecule type" value="Genomic_DNA"/>
</dbReference>
<dbReference type="SUPFAM" id="SSF102829">
    <property type="entry name" value="Cell division protein ZapA-like"/>
    <property type="match status" value="1"/>
</dbReference>
<accession>A0A411PJU8</accession>
<comment type="subunit">
    <text evidence="10">Homodimer. Interacts with FtsZ.</text>
</comment>
<dbReference type="OrthoDB" id="5772359at2"/>
<keyword evidence="4" id="KW-0963">Cytoplasm</keyword>
<dbReference type="InterPro" id="IPR036192">
    <property type="entry name" value="Cell_div_ZapA-like_sf"/>
</dbReference>
<dbReference type="GO" id="GO:0000917">
    <property type="term" value="P:division septum assembly"/>
    <property type="evidence" value="ECO:0007669"/>
    <property type="project" value="UniProtKB-KW"/>
</dbReference>
<evidence type="ECO:0000256" key="7">
    <source>
        <dbReference type="ARBA" id="ARBA00023210"/>
    </source>
</evidence>